<accession>A0A9W4SIQ0</accession>
<keyword evidence="1" id="KW-1133">Transmembrane helix</keyword>
<comment type="caution">
    <text evidence="2">The sequence shown here is derived from an EMBL/GenBank/DDBJ whole genome shotgun (WGS) entry which is preliminary data.</text>
</comment>
<evidence type="ECO:0000313" key="2">
    <source>
        <dbReference type="EMBL" id="CAI2169997.1"/>
    </source>
</evidence>
<reference evidence="2" key="1">
    <citation type="submission" date="2022-08" db="EMBL/GenBank/DDBJ databases">
        <authorList>
            <person name="Kallberg Y."/>
            <person name="Tangrot J."/>
            <person name="Rosling A."/>
        </authorList>
    </citation>
    <scope>NUCLEOTIDE SEQUENCE</scope>
    <source>
        <strain evidence="2">Wild A</strain>
    </source>
</reference>
<organism evidence="2 3">
    <name type="scientific">Funneliformis geosporum</name>
    <dbReference type="NCBI Taxonomy" id="1117311"/>
    <lineage>
        <taxon>Eukaryota</taxon>
        <taxon>Fungi</taxon>
        <taxon>Fungi incertae sedis</taxon>
        <taxon>Mucoromycota</taxon>
        <taxon>Glomeromycotina</taxon>
        <taxon>Glomeromycetes</taxon>
        <taxon>Glomerales</taxon>
        <taxon>Glomeraceae</taxon>
        <taxon>Funneliformis</taxon>
    </lineage>
</organism>
<dbReference type="Proteomes" id="UP001153678">
    <property type="component" value="Unassembled WGS sequence"/>
</dbReference>
<protein>
    <submittedName>
        <fullName evidence="2">16547_t:CDS:1</fullName>
    </submittedName>
</protein>
<keyword evidence="1" id="KW-0472">Membrane</keyword>
<evidence type="ECO:0000256" key="1">
    <source>
        <dbReference type="SAM" id="Phobius"/>
    </source>
</evidence>
<dbReference type="EMBL" id="CAMKVN010000646">
    <property type="protein sequence ID" value="CAI2169997.1"/>
    <property type="molecule type" value="Genomic_DNA"/>
</dbReference>
<name>A0A9W4SIQ0_9GLOM</name>
<keyword evidence="1" id="KW-0812">Transmembrane</keyword>
<keyword evidence="3" id="KW-1185">Reference proteome</keyword>
<sequence>MEWEYILDHNKSKLTELIMMTNVTDEFIGWKSGAEDFILPLKVLFLLDTIDLSTMVVMVLVVLSISLKKPTLEKMEDM</sequence>
<evidence type="ECO:0000313" key="3">
    <source>
        <dbReference type="Proteomes" id="UP001153678"/>
    </source>
</evidence>
<proteinExistence type="predicted"/>
<feature type="transmembrane region" description="Helical" evidence="1">
    <location>
        <begin position="43"/>
        <end position="65"/>
    </location>
</feature>
<gene>
    <name evidence="2" type="ORF">FWILDA_LOCUS4362</name>
</gene>
<dbReference type="AlphaFoldDB" id="A0A9W4SIQ0"/>